<protein>
    <recommendedName>
        <fullName evidence="3">CCHC-type domain-containing protein</fullName>
    </recommendedName>
</protein>
<sequence>MSLGSSTESYTAFAHIRLRETLEKPQPDNLPQPGIEPGPPGFTARRANRYSTDVLEVCLAGDHIQRVGSPEEVRTSVKSLQQSSMVCARLNRGSVAGNGEVYLDLFRPDETTPRYTVHVLDQPYARETGRRFAAFIVPQGRQFLTGRSRVATGPENVQGTIRGCGVDSCCVKFRKGKQKKVIDVGYLACEHHTYMIVGVALATRDGTESNVAVIGLGGGGLCTFLQHCFQKGAQQRSNSGPFILPLYASLGAEPGPDVKYTHVEPQWGPGRFKCPCDRLCSPGRIYRPDVLPLTYGCRSVINHKSPEAACCLGLLRLWEEKQPKKQKIGKDNATGGHMPNNAMDLDPERVTVKVLPPKFISITLDGTEKTMKNISPFYMRRALDGLVGKVRNATRLHNGSLLVETASAKQSEMLLKAKLLGSYPIRVERHSSLNTTRGVVHTDSLDGLSDEEIQLELAEQSVSKAYRLLRKRDGRTEPLSTVFLTFETSLLPEHIFVGYERVPVRAYVPNPMWCFRCQRFGHTQKRCTNNIICAKCGSADHGDSPCTGAEHCVNCSGDHASNSKNCPKYMLEKTIQELRVRENISFFEARKRILDKEKKATEKSYASALQRATEGIDATTQTPPLTNIPGK</sequence>
<feature type="domain" description="CCHC-type" evidence="3">
    <location>
        <begin position="514"/>
        <end position="529"/>
    </location>
</feature>
<organism evidence="4 5">
    <name type="scientific">Periplaneta americana</name>
    <name type="common">American cockroach</name>
    <name type="synonym">Blatta americana</name>
    <dbReference type="NCBI Taxonomy" id="6978"/>
    <lineage>
        <taxon>Eukaryota</taxon>
        <taxon>Metazoa</taxon>
        <taxon>Ecdysozoa</taxon>
        <taxon>Arthropoda</taxon>
        <taxon>Hexapoda</taxon>
        <taxon>Insecta</taxon>
        <taxon>Pterygota</taxon>
        <taxon>Neoptera</taxon>
        <taxon>Polyneoptera</taxon>
        <taxon>Dictyoptera</taxon>
        <taxon>Blattodea</taxon>
        <taxon>Blattoidea</taxon>
        <taxon>Blattidae</taxon>
        <taxon>Blattinae</taxon>
        <taxon>Periplaneta</taxon>
    </lineage>
</organism>
<feature type="region of interest" description="Disordered" evidence="2">
    <location>
        <begin position="610"/>
        <end position="631"/>
    </location>
</feature>
<name>A0ABQ8TS10_PERAM</name>
<evidence type="ECO:0000313" key="4">
    <source>
        <dbReference type="EMBL" id="KAJ4449429.1"/>
    </source>
</evidence>
<dbReference type="EMBL" id="JAJSOF020000003">
    <property type="protein sequence ID" value="KAJ4449429.1"/>
    <property type="molecule type" value="Genomic_DNA"/>
</dbReference>
<evidence type="ECO:0000259" key="3">
    <source>
        <dbReference type="PROSITE" id="PS50158"/>
    </source>
</evidence>
<keyword evidence="5" id="KW-1185">Reference proteome</keyword>
<dbReference type="Proteomes" id="UP001148838">
    <property type="component" value="Unassembled WGS sequence"/>
</dbReference>
<keyword evidence="1" id="KW-0479">Metal-binding</keyword>
<gene>
    <name evidence="4" type="ORF">ANN_00828</name>
</gene>
<accession>A0ABQ8TS10</accession>
<dbReference type="InterPro" id="IPR036875">
    <property type="entry name" value="Znf_CCHC_sf"/>
</dbReference>
<keyword evidence="1" id="KW-0862">Zinc</keyword>
<evidence type="ECO:0000256" key="2">
    <source>
        <dbReference type="SAM" id="MobiDB-lite"/>
    </source>
</evidence>
<proteinExistence type="predicted"/>
<dbReference type="PROSITE" id="PS50158">
    <property type="entry name" value="ZF_CCHC"/>
    <property type="match status" value="1"/>
</dbReference>
<keyword evidence="1" id="KW-0863">Zinc-finger</keyword>
<evidence type="ECO:0000313" key="5">
    <source>
        <dbReference type="Proteomes" id="UP001148838"/>
    </source>
</evidence>
<comment type="caution">
    <text evidence="4">The sequence shown here is derived from an EMBL/GenBank/DDBJ whole genome shotgun (WGS) entry which is preliminary data.</text>
</comment>
<dbReference type="SUPFAM" id="SSF57756">
    <property type="entry name" value="Retrovirus zinc finger-like domains"/>
    <property type="match status" value="1"/>
</dbReference>
<reference evidence="4 5" key="1">
    <citation type="journal article" date="2022" name="Allergy">
        <title>Genome assembly and annotation of Periplaneta americana reveal a comprehensive cockroach allergen profile.</title>
        <authorList>
            <person name="Wang L."/>
            <person name="Xiong Q."/>
            <person name="Saelim N."/>
            <person name="Wang L."/>
            <person name="Nong W."/>
            <person name="Wan A.T."/>
            <person name="Shi M."/>
            <person name="Liu X."/>
            <person name="Cao Q."/>
            <person name="Hui J.H.L."/>
            <person name="Sookrung N."/>
            <person name="Leung T.F."/>
            <person name="Tungtrongchitr A."/>
            <person name="Tsui S.K.W."/>
        </authorList>
    </citation>
    <scope>NUCLEOTIDE SEQUENCE [LARGE SCALE GENOMIC DNA]</scope>
    <source>
        <strain evidence="4">PWHHKU_190912</strain>
    </source>
</reference>
<evidence type="ECO:0000256" key="1">
    <source>
        <dbReference type="PROSITE-ProRule" id="PRU00047"/>
    </source>
</evidence>
<dbReference type="InterPro" id="IPR001878">
    <property type="entry name" value="Znf_CCHC"/>
</dbReference>